<dbReference type="GO" id="GO:0110051">
    <property type="term" value="P:metabolite repair"/>
    <property type="evidence" value="ECO:0007669"/>
    <property type="project" value="TreeGrafter"/>
</dbReference>
<comment type="catalytic activity">
    <reaction evidence="6">
        <text>(6S)-NADPHX + ATP = ADP + phosphate + NADPH + H(+)</text>
        <dbReference type="Rhea" id="RHEA:32231"/>
        <dbReference type="ChEBI" id="CHEBI:15378"/>
        <dbReference type="ChEBI" id="CHEBI:30616"/>
        <dbReference type="ChEBI" id="CHEBI:43474"/>
        <dbReference type="ChEBI" id="CHEBI:57783"/>
        <dbReference type="ChEBI" id="CHEBI:64076"/>
        <dbReference type="ChEBI" id="CHEBI:456216"/>
        <dbReference type="EC" id="4.2.1.93"/>
    </reaction>
</comment>
<accession>D8M8S8</accession>
<evidence type="ECO:0000256" key="6">
    <source>
        <dbReference type="HAMAP-Rule" id="MF_03157"/>
    </source>
</evidence>
<dbReference type="InterPro" id="IPR029056">
    <property type="entry name" value="Ribokinase-like"/>
</dbReference>
<keyword evidence="8" id="KW-0418">Kinase</keyword>
<dbReference type="AlphaFoldDB" id="D8M8S8"/>
<evidence type="ECO:0000259" key="7">
    <source>
        <dbReference type="PROSITE" id="PS51383"/>
    </source>
</evidence>
<name>D8M8S8_BLAHO</name>
<dbReference type="InterPro" id="IPR000631">
    <property type="entry name" value="CARKD"/>
</dbReference>
<keyword evidence="2 6" id="KW-0067">ATP-binding</keyword>
<dbReference type="OMA" id="WRAAYHN"/>
<dbReference type="PANTHER" id="PTHR12592:SF0">
    <property type="entry name" value="ATP-DEPENDENT (S)-NAD(P)H-HYDRATE DEHYDRATASE"/>
    <property type="match status" value="1"/>
</dbReference>
<evidence type="ECO:0000256" key="4">
    <source>
        <dbReference type="ARBA" id="ARBA00023027"/>
    </source>
</evidence>
<keyword evidence="5 6" id="KW-0456">Lyase</keyword>
<keyword evidence="9" id="KW-1185">Reference proteome</keyword>
<keyword evidence="3" id="KW-0521">NADP</keyword>
<dbReference type="RefSeq" id="XP_012898515.1">
    <property type="nucleotide sequence ID" value="XM_013043061.1"/>
</dbReference>
<comment type="similarity">
    <text evidence="6">Belongs to the NnrD/CARKD family.</text>
</comment>
<dbReference type="FunCoup" id="D8M8S8">
    <property type="interactions" value="77"/>
</dbReference>
<feature type="binding site" evidence="6">
    <location>
        <position position="117"/>
    </location>
    <ligand>
        <name>(6S)-NADPHX</name>
        <dbReference type="ChEBI" id="CHEBI:64076"/>
    </ligand>
</feature>
<evidence type="ECO:0000256" key="3">
    <source>
        <dbReference type="ARBA" id="ARBA00022857"/>
    </source>
</evidence>
<dbReference type="OrthoDB" id="8110916at2759"/>
<dbReference type="SUPFAM" id="SSF53613">
    <property type="entry name" value="Ribokinase-like"/>
    <property type="match status" value="1"/>
</dbReference>
<feature type="binding site" evidence="6">
    <location>
        <position position="246"/>
    </location>
    <ligand>
        <name>(6S)-NADPHX</name>
        <dbReference type="ChEBI" id="CHEBI:64076"/>
    </ligand>
</feature>
<reference evidence="8" key="1">
    <citation type="submission" date="2010-02" db="EMBL/GenBank/DDBJ databases">
        <title>Sequencing and annotation of the Blastocystis hominis genome.</title>
        <authorList>
            <person name="Wincker P."/>
        </authorList>
    </citation>
    <scope>NUCLEOTIDE SEQUENCE</scope>
    <source>
        <strain evidence="8">Singapore isolate B</strain>
    </source>
</reference>
<feature type="domain" description="YjeF C-terminal" evidence="7">
    <location>
        <begin position="6"/>
        <end position="312"/>
    </location>
</feature>
<feature type="binding site" evidence="6">
    <location>
        <begin position="217"/>
        <end position="221"/>
    </location>
    <ligand>
        <name>ATP</name>
        <dbReference type="ChEBI" id="CHEBI:30616"/>
    </ligand>
</feature>
<keyword evidence="8" id="KW-0808">Transferase</keyword>
<dbReference type="GO" id="GO:0016301">
    <property type="term" value="F:kinase activity"/>
    <property type="evidence" value="ECO:0007669"/>
    <property type="project" value="UniProtKB-KW"/>
</dbReference>
<dbReference type="GeneID" id="24921241"/>
<dbReference type="NCBIfam" id="TIGR00196">
    <property type="entry name" value="yjeF_cterm"/>
    <property type="match status" value="1"/>
</dbReference>
<comment type="catalytic activity">
    <reaction evidence="6">
        <text>(6S)-NADHX + ATP = ADP + phosphate + NADH + H(+)</text>
        <dbReference type="Rhea" id="RHEA:19017"/>
        <dbReference type="ChEBI" id="CHEBI:15378"/>
        <dbReference type="ChEBI" id="CHEBI:30616"/>
        <dbReference type="ChEBI" id="CHEBI:43474"/>
        <dbReference type="ChEBI" id="CHEBI:57945"/>
        <dbReference type="ChEBI" id="CHEBI:64074"/>
        <dbReference type="ChEBI" id="CHEBI:456216"/>
        <dbReference type="EC" id="4.2.1.93"/>
    </reaction>
</comment>
<protein>
    <recommendedName>
        <fullName evidence="6">ATP-dependent (S)-NAD(P)H-hydrate dehydratase</fullName>
        <ecNumber evidence="6">4.2.1.93</ecNumber>
    </recommendedName>
    <alternativeName>
        <fullName evidence="6">ATP-dependent NAD(P)HX dehydratase</fullName>
    </alternativeName>
</protein>
<sequence length="316" mass="34453">MSSLQILKIARGIIPPLTSSLHKGQLGKIGVIGGCLEYTGAPFYAGISAMRAGADLVTVICSEEAGIPIKCYSPELIVYPVITLSKEMYRVNELAVLNIERVKKLFPRLDSIVIGPGAGRNPSMIQTLKGLILYALEIKKPLVVDGDGLWVLTQYPEIFSDIDFKTQNVILTPNQMEFTRLWNRVMNENQNPSDLTQTDEFVRSLSSALHGPAILQKGAIDRISDGSEVVCNDSPASLRRCGGQGDIVAGVAGLMNLWSKRAEAGEMSAAMRAAIATSGIVREAGRRAFEREKRRMTVMTVIEEVGETVEEKGEEE</sequence>
<dbReference type="InParanoid" id="D8M8S8"/>
<dbReference type="Proteomes" id="UP000008312">
    <property type="component" value="Unassembled WGS sequence"/>
</dbReference>
<evidence type="ECO:0000256" key="2">
    <source>
        <dbReference type="ARBA" id="ARBA00022840"/>
    </source>
</evidence>
<dbReference type="CDD" id="cd01171">
    <property type="entry name" value="YXKO-related"/>
    <property type="match status" value="1"/>
</dbReference>
<proteinExistence type="inferred from homology"/>
<dbReference type="HAMAP" id="MF_01965">
    <property type="entry name" value="NADHX_dehydratase"/>
    <property type="match status" value="1"/>
</dbReference>
<organism evidence="8">
    <name type="scientific">Blastocystis hominis</name>
    <dbReference type="NCBI Taxonomy" id="12968"/>
    <lineage>
        <taxon>Eukaryota</taxon>
        <taxon>Sar</taxon>
        <taxon>Stramenopiles</taxon>
        <taxon>Bigyra</taxon>
        <taxon>Opalozoa</taxon>
        <taxon>Opalinata</taxon>
        <taxon>Blastocystidae</taxon>
        <taxon>Blastocystis</taxon>
    </lineage>
</organism>
<dbReference type="Pfam" id="PF01256">
    <property type="entry name" value="Carb_kinase"/>
    <property type="match status" value="1"/>
</dbReference>
<evidence type="ECO:0000256" key="1">
    <source>
        <dbReference type="ARBA" id="ARBA00022741"/>
    </source>
</evidence>
<dbReference type="EMBL" id="FN668688">
    <property type="protein sequence ID" value="CBK24467.2"/>
    <property type="molecule type" value="Genomic_DNA"/>
</dbReference>
<feature type="binding site" evidence="6">
    <location>
        <begin position="174"/>
        <end position="180"/>
    </location>
    <ligand>
        <name>(6S)-NADPHX</name>
        <dbReference type="ChEBI" id="CHEBI:64076"/>
    </ligand>
</feature>
<comment type="cofactor">
    <cofactor evidence="6">
        <name>Mg(2+)</name>
        <dbReference type="ChEBI" id="CHEBI:18420"/>
    </cofactor>
</comment>
<keyword evidence="4 6" id="KW-0520">NAD</keyword>
<gene>
    <name evidence="8" type="ORF">GSBLH_T00004205001</name>
</gene>
<comment type="function">
    <text evidence="6">Catalyzes the dehydration of the S-form of NAD(P)HX at the expense of ATP, which is converted to ADP. Together with NAD(P)HX epimerase, which catalyzes the epimerization of the S- and R-forms, the enzyme allows the repair of both epimers of NAD(P)HX, a damaged form of NAD(P)H that is a result of enzymatic or heat-dependent hydration.</text>
</comment>
<evidence type="ECO:0000256" key="5">
    <source>
        <dbReference type="ARBA" id="ARBA00023239"/>
    </source>
</evidence>
<keyword evidence="6" id="KW-0597">Phosphoprotein</keyword>
<evidence type="ECO:0000313" key="9">
    <source>
        <dbReference type="Proteomes" id="UP000008312"/>
    </source>
</evidence>
<dbReference type="PANTHER" id="PTHR12592">
    <property type="entry name" value="ATP-DEPENDENT (S)-NAD(P)H-HYDRATE DEHYDRATASE FAMILY MEMBER"/>
    <property type="match status" value="1"/>
</dbReference>
<dbReference type="PROSITE" id="PS51383">
    <property type="entry name" value="YJEF_C_3"/>
    <property type="match status" value="1"/>
</dbReference>
<feature type="binding site" evidence="6">
    <location>
        <begin position="236"/>
        <end position="245"/>
    </location>
    <ligand>
        <name>ATP</name>
        <dbReference type="ChEBI" id="CHEBI:30616"/>
    </ligand>
</feature>
<dbReference type="Gene3D" id="3.40.1190.20">
    <property type="match status" value="1"/>
</dbReference>
<dbReference type="EC" id="4.2.1.93" evidence="6"/>
<dbReference type="GO" id="GO:0047453">
    <property type="term" value="F:ATP-dependent NAD(P)H-hydrate dehydratase activity"/>
    <property type="evidence" value="ECO:0007669"/>
    <property type="project" value="UniProtKB-UniRule"/>
</dbReference>
<dbReference type="GO" id="GO:0005524">
    <property type="term" value="F:ATP binding"/>
    <property type="evidence" value="ECO:0007669"/>
    <property type="project" value="UniProtKB-KW"/>
</dbReference>
<keyword evidence="1 6" id="KW-0547">Nucleotide-binding</keyword>
<evidence type="ECO:0000313" key="8">
    <source>
        <dbReference type="EMBL" id="CBK24467.2"/>
    </source>
</evidence>
<dbReference type="GO" id="GO:0046496">
    <property type="term" value="P:nicotinamide nucleotide metabolic process"/>
    <property type="evidence" value="ECO:0007669"/>
    <property type="project" value="UniProtKB-UniRule"/>
</dbReference>